<keyword evidence="2" id="KW-0862">Zinc</keyword>
<dbReference type="InterPro" id="IPR052360">
    <property type="entry name" value="Transcr_Regulatory_Proteins"/>
</dbReference>
<name>A0A6A6UDC7_9PEZI</name>
<protein>
    <recommendedName>
        <fullName evidence="7">Zn(2)-C6 fungal-type domain-containing protein</fullName>
    </recommendedName>
</protein>
<evidence type="ECO:0000313" key="8">
    <source>
        <dbReference type="EMBL" id="KAF2669383.1"/>
    </source>
</evidence>
<accession>A0A6A6UDC7</accession>
<evidence type="ECO:0000256" key="1">
    <source>
        <dbReference type="ARBA" id="ARBA00022723"/>
    </source>
</evidence>
<dbReference type="GO" id="GO:0000981">
    <property type="term" value="F:DNA-binding transcription factor activity, RNA polymerase II-specific"/>
    <property type="evidence" value="ECO:0007669"/>
    <property type="project" value="InterPro"/>
</dbReference>
<dbReference type="SUPFAM" id="SSF57701">
    <property type="entry name" value="Zn2/Cys6 DNA-binding domain"/>
    <property type="match status" value="1"/>
</dbReference>
<dbReference type="CDD" id="cd00067">
    <property type="entry name" value="GAL4"/>
    <property type="match status" value="1"/>
</dbReference>
<dbReference type="PANTHER" id="PTHR36206">
    <property type="entry name" value="ASPERCRYPTIN BIOSYNTHESIS CLUSTER-SPECIFIC TRANSCRIPTION REGULATOR ATNN-RELATED"/>
    <property type="match status" value="1"/>
</dbReference>
<dbReference type="GO" id="GO:0008270">
    <property type="term" value="F:zinc ion binding"/>
    <property type="evidence" value="ECO:0007669"/>
    <property type="project" value="InterPro"/>
</dbReference>
<evidence type="ECO:0000256" key="4">
    <source>
        <dbReference type="ARBA" id="ARBA00023125"/>
    </source>
</evidence>
<keyword evidence="5" id="KW-0804">Transcription</keyword>
<evidence type="ECO:0000256" key="3">
    <source>
        <dbReference type="ARBA" id="ARBA00023015"/>
    </source>
</evidence>
<dbReference type="AlphaFoldDB" id="A0A6A6UDC7"/>
<reference evidence="8" key="1">
    <citation type="journal article" date="2020" name="Stud. Mycol.">
        <title>101 Dothideomycetes genomes: a test case for predicting lifestyles and emergence of pathogens.</title>
        <authorList>
            <person name="Haridas S."/>
            <person name="Albert R."/>
            <person name="Binder M."/>
            <person name="Bloem J."/>
            <person name="Labutti K."/>
            <person name="Salamov A."/>
            <person name="Andreopoulos B."/>
            <person name="Baker S."/>
            <person name="Barry K."/>
            <person name="Bills G."/>
            <person name="Bluhm B."/>
            <person name="Cannon C."/>
            <person name="Castanera R."/>
            <person name="Culley D."/>
            <person name="Daum C."/>
            <person name="Ezra D."/>
            <person name="Gonzalez J."/>
            <person name="Henrissat B."/>
            <person name="Kuo A."/>
            <person name="Liang C."/>
            <person name="Lipzen A."/>
            <person name="Lutzoni F."/>
            <person name="Magnuson J."/>
            <person name="Mondo S."/>
            <person name="Nolan M."/>
            <person name="Ohm R."/>
            <person name="Pangilinan J."/>
            <person name="Park H.-J."/>
            <person name="Ramirez L."/>
            <person name="Alfaro M."/>
            <person name="Sun H."/>
            <person name="Tritt A."/>
            <person name="Yoshinaga Y."/>
            <person name="Zwiers L.-H."/>
            <person name="Turgeon B."/>
            <person name="Goodwin S."/>
            <person name="Spatafora J."/>
            <person name="Crous P."/>
            <person name="Grigoriev I."/>
        </authorList>
    </citation>
    <scope>NUCLEOTIDE SEQUENCE</scope>
    <source>
        <strain evidence="8">CBS 115976</strain>
    </source>
</reference>
<dbReference type="SMART" id="SM00066">
    <property type="entry name" value="GAL4"/>
    <property type="match status" value="1"/>
</dbReference>
<dbReference type="Pfam" id="PF00172">
    <property type="entry name" value="Zn_clus"/>
    <property type="match status" value="1"/>
</dbReference>
<evidence type="ECO:0000259" key="7">
    <source>
        <dbReference type="PROSITE" id="PS50048"/>
    </source>
</evidence>
<dbReference type="OrthoDB" id="5089701at2759"/>
<gene>
    <name evidence="8" type="ORF">BT63DRAFT_425111</name>
</gene>
<keyword evidence="9" id="KW-1185">Reference proteome</keyword>
<dbReference type="GO" id="GO:0003677">
    <property type="term" value="F:DNA binding"/>
    <property type="evidence" value="ECO:0007669"/>
    <property type="project" value="UniProtKB-KW"/>
</dbReference>
<dbReference type="Pfam" id="PF11951">
    <property type="entry name" value="Fungal_trans_2"/>
    <property type="match status" value="1"/>
</dbReference>
<evidence type="ECO:0000313" key="9">
    <source>
        <dbReference type="Proteomes" id="UP000799302"/>
    </source>
</evidence>
<sequence length="282" mass="32200">MDNVREAITEVPNKHLKKARMGARGKKRAKSGCQTCKIRHKKCDEDKPTCNQCRIAGYRCEFAHIRQLDVVATSRYQQALSKRSDDALYPRSPQLLERPSNLPQHMFILEGYDAMHFDYFRHVCAKDTALVFEDPIWESILVQAAYTESSIFHAALATAVLTRYNYYPTHSSYDPSFARSNIEYAMIQYDQAIKCLNARFRTGVDSTEVAILGCILFISIEGFQGYAMQMHMHLRGGLALVDGLKVDALNTKCLTNAFYQLRDQVQGFEGLYEDKPMNRIAN</sequence>
<evidence type="ECO:0000256" key="5">
    <source>
        <dbReference type="ARBA" id="ARBA00023163"/>
    </source>
</evidence>
<dbReference type="EMBL" id="MU004235">
    <property type="protein sequence ID" value="KAF2669383.1"/>
    <property type="molecule type" value="Genomic_DNA"/>
</dbReference>
<proteinExistence type="predicted"/>
<dbReference type="Proteomes" id="UP000799302">
    <property type="component" value="Unassembled WGS sequence"/>
</dbReference>
<keyword evidence="1" id="KW-0479">Metal-binding</keyword>
<dbReference type="PROSITE" id="PS00463">
    <property type="entry name" value="ZN2_CY6_FUNGAL_1"/>
    <property type="match status" value="1"/>
</dbReference>
<dbReference type="InterPro" id="IPR021858">
    <property type="entry name" value="Fun_TF"/>
</dbReference>
<dbReference type="Gene3D" id="4.10.240.10">
    <property type="entry name" value="Zn(2)-C6 fungal-type DNA-binding domain"/>
    <property type="match status" value="1"/>
</dbReference>
<dbReference type="InterPro" id="IPR036864">
    <property type="entry name" value="Zn2-C6_fun-type_DNA-bd_sf"/>
</dbReference>
<evidence type="ECO:0000256" key="6">
    <source>
        <dbReference type="ARBA" id="ARBA00023242"/>
    </source>
</evidence>
<organism evidence="8 9">
    <name type="scientific">Microthyrium microscopicum</name>
    <dbReference type="NCBI Taxonomy" id="703497"/>
    <lineage>
        <taxon>Eukaryota</taxon>
        <taxon>Fungi</taxon>
        <taxon>Dikarya</taxon>
        <taxon>Ascomycota</taxon>
        <taxon>Pezizomycotina</taxon>
        <taxon>Dothideomycetes</taxon>
        <taxon>Dothideomycetes incertae sedis</taxon>
        <taxon>Microthyriales</taxon>
        <taxon>Microthyriaceae</taxon>
        <taxon>Microthyrium</taxon>
    </lineage>
</organism>
<dbReference type="InterPro" id="IPR001138">
    <property type="entry name" value="Zn2Cys6_DnaBD"/>
</dbReference>
<feature type="domain" description="Zn(2)-C6 fungal-type" evidence="7">
    <location>
        <begin position="32"/>
        <end position="62"/>
    </location>
</feature>
<dbReference type="PANTHER" id="PTHR36206:SF12">
    <property type="entry name" value="ASPERCRYPTIN BIOSYNTHESIS CLUSTER-SPECIFIC TRANSCRIPTION REGULATOR ATNN-RELATED"/>
    <property type="match status" value="1"/>
</dbReference>
<dbReference type="PROSITE" id="PS50048">
    <property type="entry name" value="ZN2_CY6_FUNGAL_2"/>
    <property type="match status" value="1"/>
</dbReference>
<keyword evidence="4" id="KW-0238">DNA-binding</keyword>
<evidence type="ECO:0000256" key="2">
    <source>
        <dbReference type="ARBA" id="ARBA00022833"/>
    </source>
</evidence>
<keyword evidence="3" id="KW-0805">Transcription regulation</keyword>
<keyword evidence="6" id="KW-0539">Nucleus</keyword>